<comment type="caution">
    <text evidence="2">The sequence shown here is derived from an EMBL/GenBank/DDBJ whole genome shotgun (WGS) entry which is preliminary data.</text>
</comment>
<dbReference type="AlphaFoldDB" id="A0AA39TH54"/>
<dbReference type="EMBL" id="JAULSU010000007">
    <property type="protein sequence ID" value="KAK0610807.1"/>
    <property type="molecule type" value="Genomic_DNA"/>
</dbReference>
<keyword evidence="3" id="KW-1185">Reference proteome</keyword>
<organism evidence="2 3">
    <name type="scientific">Immersiella caudata</name>
    <dbReference type="NCBI Taxonomy" id="314043"/>
    <lineage>
        <taxon>Eukaryota</taxon>
        <taxon>Fungi</taxon>
        <taxon>Dikarya</taxon>
        <taxon>Ascomycota</taxon>
        <taxon>Pezizomycotina</taxon>
        <taxon>Sordariomycetes</taxon>
        <taxon>Sordariomycetidae</taxon>
        <taxon>Sordariales</taxon>
        <taxon>Lasiosphaeriaceae</taxon>
        <taxon>Immersiella</taxon>
    </lineage>
</organism>
<feature type="domain" description="Glyoxalase-like" evidence="1">
    <location>
        <begin position="5"/>
        <end position="200"/>
    </location>
</feature>
<sequence length="292" mass="31296">MAIALDHIVILLPHSTLTDLPTWLTDAFTITPGGRHSNNITENKLILFQDGVYIDLIAFVEGTTPNTRESTRWGRRVEGEIVDFALTLLARDNGSGEGFKFDPEKAFKDGVQKKVAATGTGFEYLDPAAGGRITPDGTELRWAVAVPRDDDGSGLVEGELPFWCLDRTPRDLRVPFRSRPGAARHSSGVIGVAGVGLGVNGDVEGRLVQAYESFLKGVSGIRGCNVWGLGVPERDRQGLATTLAIKASVDAIAGRTANISIKLFTTGPSKVISGEIAPGRLLSIELIHTNPR</sequence>
<dbReference type="Gene3D" id="3.10.180.10">
    <property type="entry name" value="2,3-Dihydroxybiphenyl 1,2-Dioxygenase, domain 1"/>
    <property type="match status" value="1"/>
</dbReference>
<protein>
    <submittedName>
        <fullName evidence="2">Glyoxalase-like domain-containing protein</fullName>
    </submittedName>
</protein>
<dbReference type="Proteomes" id="UP001175000">
    <property type="component" value="Unassembled WGS sequence"/>
</dbReference>
<proteinExistence type="predicted"/>
<accession>A0AA39TH54</accession>
<evidence type="ECO:0000313" key="3">
    <source>
        <dbReference type="Proteomes" id="UP001175000"/>
    </source>
</evidence>
<evidence type="ECO:0000259" key="1">
    <source>
        <dbReference type="Pfam" id="PF13468"/>
    </source>
</evidence>
<dbReference type="PANTHER" id="PTHR40265">
    <property type="entry name" value="BLL2707 PROTEIN"/>
    <property type="match status" value="1"/>
</dbReference>
<dbReference type="InterPro" id="IPR025870">
    <property type="entry name" value="Glyoxalase-like_dom"/>
</dbReference>
<dbReference type="InterPro" id="IPR029068">
    <property type="entry name" value="Glyas_Bleomycin-R_OHBP_Dase"/>
</dbReference>
<reference evidence="2" key="1">
    <citation type="submission" date="2023-06" db="EMBL/GenBank/DDBJ databases">
        <title>Genome-scale phylogeny and comparative genomics of the fungal order Sordariales.</title>
        <authorList>
            <consortium name="Lawrence Berkeley National Laboratory"/>
            <person name="Hensen N."/>
            <person name="Bonometti L."/>
            <person name="Westerberg I."/>
            <person name="Brannstrom I.O."/>
            <person name="Guillou S."/>
            <person name="Cros-Aarteil S."/>
            <person name="Calhoun S."/>
            <person name="Haridas S."/>
            <person name="Kuo A."/>
            <person name="Mondo S."/>
            <person name="Pangilinan J."/>
            <person name="Riley R."/>
            <person name="Labutti K."/>
            <person name="Andreopoulos B."/>
            <person name="Lipzen A."/>
            <person name="Chen C."/>
            <person name="Yanf M."/>
            <person name="Daum C."/>
            <person name="Ng V."/>
            <person name="Clum A."/>
            <person name="Steindorff A."/>
            <person name="Ohm R."/>
            <person name="Martin F."/>
            <person name="Silar P."/>
            <person name="Natvig D."/>
            <person name="Lalanne C."/>
            <person name="Gautier V."/>
            <person name="Ament-Velasquez S.L."/>
            <person name="Kruys A."/>
            <person name="Hutchinson M.I."/>
            <person name="Powell A.J."/>
            <person name="Barry K."/>
            <person name="Miller A.N."/>
            <person name="Grigoriev I.V."/>
            <person name="Debuchy R."/>
            <person name="Gladieux P."/>
            <person name="Thoren M.H."/>
            <person name="Johannesson H."/>
        </authorList>
    </citation>
    <scope>NUCLEOTIDE SEQUENCE</scope>
    <source>
        <strain evidence="2">CBS 606.72</strain>
    </source>
</reference>
<name>A0AA39TH54_9PEZI</name>
<dbReference type="Pfam" id="PF13468">
    <property type="entry name" value="Glyoxalase_3"/>
    <property type="match status" value="1"/>
</dbReference>
<evidence type="ECO:0000313" key="2">
    <source>
        <dbReference type="EMBL" id="KAK0610807.1"/>
    </source>
</evidence>
<dbReference type="PANTHER" id="PTHR40265:SF1">
    <property type="entry name" value="GLYOXALASE-LIKE DOMAIN-CONTAINING PROTEIN"/>
    <property type="match status" value="1"/>
</dbReference>
<gene>
    <name evidence="2" type="ORF">B0T14DRAFT_441443</name>
</gene>